<evidence type="ECO:0000313" key="2">
    <source>
        <dbReference type="Proteomes" id="UP001634007"/>
    </source>
</evidence>
<keyword evidence="2" id="KW-1185">Reference proteome</keyword>
<gene>
    <name evidence="1" type="ORF">ACJRO7_006767</name>
</gene>
<dbReference type="InterPro" id="IPR002110">
    <property type="entry name" value="Ankyrin_rpt"/>
</dbReference>
<dbReference type="PANTHER" id="PTHR24121">
    <property type="entry name" value="NO MECHANORECEPTOR POTENTIAL C, ISOFORM D-RELATED"/>
    <property type="match status" value="1"/>
</dbReference>
<sequence>MDYAVSLDERETRATLNERFEALKARYPPTPNDQQDLGDGNLYKVMDRDLYQATKEGGVDKFMDALEKVFESRKLPLSLIFDQVTPSRNSLLHLTASSGNLDVMELILLHDPNTATLKNSSQDTPLHVAVQDQRFDAIKMLIYLGTYLEIIYWKNKDGKSPLYLAWKSAIGAT</sequence>
<protein>
    <submittedName>
        <fullName evidence="1">Uncharacterized protein</fullName>
    </submittedName>
</protein>
<dbReference type="Proteomes" id="UP001634007">
    <property type="component" value="Unassembled WGS sequence"/>
</dbReference>
<organism evidence="1 2">
    <name type="scientific">Eucalyptus globulus</name>
    <name type="common">Tasmanian blue gum</name>
    <dbReference type="NCBI Taxonomy" id="34317"/>
    <lineage>
        <taxon>Eukaryota</taxon>
        <taxon>Viridiplantae</taxon>
        <taxon>Streptophyta</taxon>
        <taxon>Embryophyta</taxon>
        <taxon>Tracheophyta</taxon>
        <taxon>Spermatophyta</taxon>
        <taxon>Magnoliopsida</taxon>
        <taxon>eudicotyledons</taxon>
        <taxon>Gunneridae</taxon>
        <taxon>Pentapetalae</taxon>
        <taxon>rosids</taxon>
        <taxon>malvids</taxon>
        <taxon>Myrtales</taxon>
        <taxon>Myrtaceae</taxon>
        <taxon>Myrtoideae</taxon>
        <taxon>Eucalypteae</taxon>
        <taxon>Eucalyptus</taxon>
    </lineage>
</organism>
<dbReference type="EMBL" id="JBJKBG010000011">
    <property type="protein sequence ID" value="KAL3714916.1"/>
    <property type="molecule type" value="Genomic_DNA"/>
</dbReference>
<accession>A0ABD3IKF0</accession>
<dbReference type="SMART" id="SM00248">
    <property type="entry name" value="ANK"/>
    <property type="match status" value="2"/>
</dbReference>
<dbReference type="AlphaFoldDB" id="A0ABD3IKF0"/>
<dbReference type="PANTHER" id="PTHR24121:SF22">
    <property type="entry name" value="PROTEIN ACCELERATED CELL DEATH 6-LIKE"/>
    <property type="match status" value="1"/>
</dbReference>
<dbReference type="Gene3D" id="1.25.40.20">
    <property type="entry name" value="Ankyrin repeat-containing domain"/>
    <property type="match status" value="1"/>
</dbReference>
<proteinExistence type="predicted"/>
<evidence type="ECO:0000313" key="1">
    <source>
        <dbReference type="EMBL" id="KAL3714916.1"/>
    </source>
</evidence>
<comment type="caution">
    <text evidence="1">The sequence shown here is derived from an EMBL/GenBank/DDBJ whole genome shotgun (WGS) entry which is preliminary data.</text>
</comment>
<dbReference type="InterPro" id="IPR036770">
    <property type="entry name" value="Ankyrin_rpt-contain_sf"/>
</dbReference>
<dbReference type="Pfam" id="PF12796">
    <property type="entry name" value="Ank_2"/>
    <property type="match status" value="1"/>
</dbReference>
<reference evidence="1 2" key="1">
    <citation type="submission" date="2024-11" db="EMBL/GenBank/DDBJ databases">
        <title>Chromosome-level genome assembly of Eucalyptus globulus Labill. provides insights into its genome evolution.</title>
        <authorList>
            <person name="Li X."/>
        </authorList>
    </citation>
    <scope>NUCLEOTIDE SEQUENCE [LARGE SCALE GENOMIC DNA]</scope>
    <source>
        <strain evidence="1">CL2024</strain>
        <tissue evidence="1">Fresh tender leaves</tissue>
    </source>
</reference>
<name>A0ABD3IKF0_EUCGL</name>
<dbReference type="SUPFAM" id="SSF48403">
    <property type="entry name" value="Ankyrin repeat"/>
    <property type="match status" value="1"/>
</dbReference>